<evidence type="ECO:0000256" key="2">
    <source>
        <dbReference type="ARBA" id="ARBA00022803"/>
    </source>
</evidence>
<dbReference type="Gene3D" id="1.25.40.10">
    <property type="entry name" value="Tetratricopeptide repeat domain"/>
    <property type="match status" value="1"/>
</dbReference>
<dbReference type="InterPro" id="IPR011990">
    <property type="entry name" value="TPR-like_helical_dom_sf"/>
</dbReference>
<reference evidence="5 6" key="1">
    <citation type="submission" date="2024-08" db="EMBL/GenBank/DDBJ databases">
        <authorList>
            <person name="Wei W."/>
        </authorList>
    </citation>
    <scope>NUCLEOTIDE SEQUENCE [LARGE SCALE GENOMIC DNA]</scope>
    <source>
        <strain evidence="5 6">XU2</strain>
    </source>
</reference>
<dbReference type="EMBL" id="JBGOGF010000007">
    <property type="protein sequence ID" value="MFA1772285.1"/>
    <property type="molecule type" value="Genomic_DNA"/>
</dbReference>
<accession>A0ABV4RIU2</accession>
<sequence>MSKGRVALILSAVVLAVLMALLPKVIINKDKKGEFAANGAAAPAAQPDHDPNHEGHEDHATETKPAAPADAHVMATPAQLKEIADLRIKFNQAGAGQGKSKLAEELAVKYAAIAKHDSAGYFYEQVAQVRPGEKSFQKAADEYFEAFTFAATQERSQELGAKAQGLYEQVLKNNPTNLEAKTNLAMTYISSSTPMKGVTLLREVIAADPKNEKALFNMGLLSIQSTQYEKAVDRFRELLAVNPNHIEGTFYLGVALAETGKKVEAQKSFMKVKEISKNPEVQASVDSYLEKLKSAN</sequence>
<dbReference type="SUPFAM" id="SSF48452">
    <property type="entry name" value="TPR-like"/>
    <property type="match status" value="1"/>
</dbReference>
<feature type="repeat" description="TPR" evidence="3">
    <location>
        <begin position="212"/>
        <end position="245"/>
    </location>
</feature>
<proteinExistence type="predicted"/>
<dbReference type="PANTHER" id="PTHR44943:SF4">
    <property type="entry name" value="TPR REPEAT-CONTAINING PROTEIN MJ0798"/>
    <property type="match status" value="1"/>
</dbReference>
<evidence type="ECO:0000256" key="4">
    <source>
        <dbReference type="SAM" id="MobiDB-lite"/>
    </source>
</evidence>
<keyword evidence="2 3" id="KW-0802">TPR repeat</keyword>
<dbReference type="SMART" id="SM00028">
    <property type="entry name" value="TPR"/>
    <property type="match status" value="4"/>
</dbReference>
<evidence type="ECO:0000313" key="6">
    <source>
        <dbReference type="Proteomes" id="UP001570846"/>
    </source>
</evidence>
<dbReference type="PANTHER" id="PTHR44943">
    <property type="entry name" value="CELLULOSE SYNTHASE OPERON PROTEIN C"/>
    <property type="match status" value="1"/>
</dbReference>
<comment type="caution">
    <text evidence="5">The sequence shown here is derived from an EMBL/GenBank/DDBJ whole genome shotgun (WGS) entry which is preliminary data.</text>
</comment>
<dbReference type="InterPro" id="IPR019734">
    <property type="entry name" value="TPR_rpt"/>
</dbReference>
<dbReference type="PROSITE" id="PS50005">
    <property type="entry name" value="TPR"/>
    <property type="match status" value="1"/>
</dbReference>
<name>A0ABV4RIU2_9BACT</name>
<keyword evidence="1" id="KW-0677">Repeat</keyword>
<organism evidence="5 6">
    <name type="scientific">Rufibacter glacialis</name>
    <dbReference type="NCBI Taxonomy" id="1259555"/>
    <lineage>
        <taxon>Bacteria</taxon>
        <taxon>Pseudomonadati</taxon>
        <taxon>Bacteroidota</taxon>
        <taxon>Cytophagia</taxon>
        <taxon>Cytophagales</taxon>
        <taxon>Hymenobacteraceae</taxon>
        <taxon>Rufibacter</taxon>
    </lineage>
</organism>
<feature type="compositionally biased region" description="Basic and acidic residues" evidence="4">
    <location>
        <begin position="47"/>
        <end position="62"/>
    </location>
</feature>
<evidence type="ECO:0000256" key="3">
    <source>
        <dbReference type="PROSITE-ProRule" id="PRU00339"/>
    </source>
</evidence>
<gene>
    <name evidence="5" type="ORF">ACD591_13375</name>
</gene>
<evidence type="ECO:0000313" key="5">
    <source>
        <dbReference type="EMBL" id="MFA1772285.1"/>
    </source>
</evidence>
<dbReference type="InterPro" id="IPR051685">
    <property type="entry name" value="Ycf3/AcsC/BcsC/TPR_MFPF"/>
</dbReference>
<keyword evidence="6" id="KW-1185">Reference proteome</keyword>
<dbReference type="Pfam" id="PF13432">
    <property type="entry name" value="TPR_16"/>
    <property type="match status" value="1"/>
</dbReference>
<feature type="region of interest" description="Disordered" evidence="4">
    <location>
        <begin position="37"/>
        <end position="70"/>
    </location>
</feature>
<dbReference type="Proteomes" id="UP001570846">
    <property type="component" value="Unassembled WGS sequence"/>
</dbReference>
<evidence type="ECO:0000256" key="1">
    <source>
        <dbReference type="ARBA" id="ARBA00022737"/>
    </source>
</evidence>
<protein>
    <submittedName>
        <fullName evidence="5">Tetratricopeptide repeat protein</fullName>
    </submittedName>
</protein>
<dbReference type="RefSeq" id="WP_225840888.1">
    <property type="nucleotide sequence ID" value="NZ_BMMG01000007.1"/>
</dbReference>